<evidence type="ECO:0000313" key="1">
    <source>
        <dbReference type="EMBL" id="AUB40825.1"/>
    </source>
</evidence>
<dbReference type="KEGG" id="nfl:COO91_06854"/>
<dbReference type="AlphaFoldDB" id="A0A2K8T1F8"/>
<organism evidence="1 2">
    <name type="scientific">Nostoc flagelliforme CCNUN1</name>
    <dbReference type="NCBI Taxonomy" id="2038116"/>
    <lineage>
        <taxon>Bacteria</taxon>
        <taxon>Bacillati</taxon>
        <taxon>Cyanobacteriota</taxon>
        <taxon>Cyanophyceae</taxon>
        <taxon>Nostocales</taxon>
        <taxon>Nostocaceae</taxon>
        <taxon>Nostoc</taxon>
    </lineage>
</organism>
<dbReference type="Proteomes" id="UP000232003">
    <property type="component" value="Chromosome"/>
</dbReference>
<dbReference type="EMBL" id="CP024785">
    <property type="protein sequence ID" value="AUB40825.1"/>
    <property type="molecule type" value="Genomic_DNA"/>
</dbReference>
<sequence>MDIISLQNKFKQSVKEELRVLEVTQLSNEAELILENMISSATQTLLEDRIQNQQSDDKFNEKVNDALKQIKLFISEAYNEQIQIEQNQNIISDDKIYLKSPKDVLLDVKRISKSAFDKAKDKLCPIYPFC</sequence>
<protein>
    <submittedName>
        <fullName evidence="1">Terpene synthase, N-terminal domain</fullName>
    </submittedName>
</protein>
<dbReference type="RefSeq" id="WP_100901419.1">
    <property type="nucleotide sequence ID" value="NZ_CAWNNC010000001.1"/>
</dbReference>
<name>A0A2K8T1F8_9NOSO</name>
<reference evidence="1 2" key="1">
    <citation type="submission" date="2017-11" db="EMBL/GenBank/DDBJ databases">
        <title>Complete genome of a free-living desiccation-tolerant cyanobacterium and its photosynthetic adaptation to extreme terrestrial habitat.</title>
        <authorList>
            <person name="Shang J."/>
        </authorList>
    </citation>
    <scope>NUCLEOTIDE SEQUENCE [LARGE SCALE GENOMIC DNA]</scope>
    <source>
        <strain evidence="1 2">CCNUN1</strain>
    </source>
</reference>
<evidence type="ECO:0000313" key="2">
    <source>
        <dbReference type="Proteomes" id="UP000232003"/>
    </source>
</evidence>
<accession>A0A2K8T1F8</accession>
<keyword evidence="2" id="KW-1185">Reference proteome</keyword>
<proteinExistence type="predicted"/>
<gene>
    <name evidence="1" type="ORF">COO91_06854</name>
</gene>